<organism evidence="2">
    <name type="scientific">Alectorobius mimon</name>
    <dbReference type="NCBI Taxonomy" id="360319"/>
    <lineage>
        <taxon>Eukaryota</taxon>
        <taxon>Metazoa</taxon>
        <taxon>Ecdysozoa</taxon>
        <taxon>Arthropoda</taxon>
        <taxon>Chelicerata</taxon>
        <taxon>Arachnida</taxon>
        <taxon>Acari</taxon>
        <taxon>Parasitiformes</taxon>
        <taxon>Ixodida</taxon>
        <taxon>Ixodoidea</taxon>
        <taxon>Argasidae</taxon>
        <taxon>Ornithodorinae</taxon>
        <taxon>Alectorobius</taxon>
    </lineage>
</organism>
<feature type="compositionally biased region" description="Polar residues" evidence="1">
    <location>
        <begin position="78"/>
        <end position="97"/>
    </location>
</feature>
<sequence>LTGSSQPLVKCRRVFQALLPLAVQELCEAADALLAPVRLGVARPTASFNLVSSCIDAVQGSEELFVVEPMVPRTVEPMSSSLLVDSGNLSQRQTPLSASAPPMTMRDALDDDEVDVVDGAVREDPEESEREDRMETSEQDGTPAHEHHDEESDSDS</sequence>
<feature type="non-terminal residue" evidence="2">
    <location>
        <position position="156"/>
    </location>
</feature>
<dbReference type="GO" id="GO:0034450">
    <property type="term" value="F:ubiquitin-ubiquitin ligase activity"/>
    <property type="evidence" value="ECO:0007669"/>
    <property type="project" value="TreeGrafter"/>
</dbReference>
<accession>A0A147B7D0</accession>
<dbReference type="GO" id="GO:0000209">
    <property type="term" value="P:protein polyubiquitination"/>
    <property type="evidence" value="ECO:0007669"/>
    <property type="project" value="TreeGrafter"/>
</dbReference>
<dbReference type="PANTHER" id="PTHR46276:SF1">
    <property type="entry name" value="E3 UBIQUITIN-PROTEIN LIGASE UBR5"/>
    <property type="match status" value="1"/>
</dbReference>
<evidence type="ECO:0000313" key="2">
    <source>
        <dbReference type="EMBL" id="JAR86637.1"/>
    </source>
</evidence>
<reference evidence="2" key="1">
    <citation type="submission" date="2016-03" db="EMBL/GenBank/DDBJ databases">
        <title>Gut transcriptome analysis on engorged females of Ornithodoros mimon (Acari: Argasidae) and phylogenetic inferences of soft ticks.</title>
        <authorList>
            <person name="Landulfo G.A."/>
            <person name="Giovanni D."/>
            <person name="Carvalho E."/>
            <person name="Junqueira-de-Azevedo I."/>
            <person name="Patane J."/>
            <person name="Mendoca R."/>
            <person name="Barros-Battesti D."/>
        </authorList>
    </citation>
    <scope>NUCLEOTIDE SEQUENCE</scope>
    <source>
        <strain evidence="2">Females</strain>
        <tissue evidence="2">Gut</tissue>
    </source>
</reference>
<evidence type="ECO:0000256" key="1">
    <source>
        <dbReference type="SAM" id="MobiDB-lite"/>
    </source>
</evidence>
<dbReference type="GO" id="GO:0005737">
    <property type="term" value="C:cytoplasm"/>
    <property type="evidence" value="ECO:0007669"/>
    <property type="project" value="TreeGrafter"/>
</dbReference>
<dbReference type="EMBL" id="GEIB01001709">
    <property type="protein sequence ID" value="JAR86637.1"/>
    <property type="molecule type" value="Transcribed_RNA"/>
</dbReference>
<dbReference type="AlphaFoldDB" id="A0A147B7D0"/>
<dbReference type="GO" id="GO:0090263">
    <property type="term" value="P:positive regulation of canonical Wnt signaling pathway"/>
    <property type="evidence" value="ECO:0007669"/>
    <property type="project" value="TreeGrafter"/>
</dbReference>
<feature type="non-terminal residue" evidence="2">
    <location>
        <position position="1"/>
    </location>
</feature>
<protein>
    <submittedName>
        <fullName evidence="2">E3 ubiquitin protein ligase ubr5</fullName>
    </submittedName>
</protein>
<dbReference type="GO" id="GO:0005634">
    <property type="term" value="C:nucleus"/>
    <property type="evidence" value="ECO:0007669"/>
    <property type="project" value="TreeGrafter"/>
</dbReference>
<name>A0A147B7D0_9ACAR</name>
<dbReference type="PANTHER" id="PTHR46276">
    <property type="entry name" value="E3 UBIQUITIN-PROTEIN LIGASE UBR5"/>
    <property type="match status" value="1"/>
</dbReference>
<proteinExistence type="predicted"/>
<feature type="region of interest" description="Disordered" evidence="1">
    <location>
        <begin position="78"/>
        <end position="156"/>
    </location>
</feature>